<gene>
    <name evidence="1" type="ORF">CR513_21477</name>
</gene>
<dbReference type="OrthoDB" id="10614206at2759"/>
<dbReference type="AlphaFoldDB" id="A0A371GZF0"/>
<accession>A0A371GZF0</accession>
<proteinExistence type="predicted"/>
<evidence type="ECO:0000313" key="1">
    <source>
        <dbReference type="EMBL" id="RDX95927.1"/>
    </source>
</evidence>
<dbReference type="Proteomes" id="UP000257109">
    <property type="component" value="Unassembled WGS sequence"/>
</dbReference>
<protein>
    <submittedName>
        <fullName evidence="1">Uncharacterized protein</fullName>
    </submittedName>
</protein>
<comment type="caution">
    <text evidence="1">The sequence shown here is derived from an EMBL/GenBank/DDBJ whole genome shotgun (WGS) entry which is preliminary data.</text>
</comment>
<evidence type="ECO:0000313" key="2">
    <source>
        <dbReference type="Proteomes" id="UP000257109"/>
    </source>
</evidence>
<organism evidence="1 2">
    <name type="scientific">Mucuna pruriens</name>
    <name type="common">Velvet bean</name>
    <name type="synonym">Dolichos pruriens</name>
    <dbReference type="NCBI Taxonomy" id="157652"/>
    <lineage>
        <taxon>Eukaryota</taxon>
        <taxon>Viridiplantae</taxon>
        <taxon>Streptophyta</taxon>
        <taxon>Embryophyta</taxon>
        <taxon>Tracheophyta</taxon>
        <taxon>Spermatophyta</taxon>
        <taxon>Magnoliopsida</taxon>
        <taxon>eudicotyledons</taxon>
        <taxon>Gunneridae</taxon>
        <taxon>Pentapetalae</taxon>
        <taxon>rosids</taxon>
        <taxon>fabids</taxon>
        <taxon>Fabales</taxon>
        <taxon>Fabaceae</taxon>
        <taxon>Papilionoideae</taxon>
        <taxon>50 kb inversion clade</taxon>
        <taxon>NPAAA clade</taxon>
        <taxon>indigoferoid/millettioid clade</taxon>
        <taxon>Phaseoleae</taxon>
        <taxon>Mucuna</taxon>
    </lineage>
</organism>
<name>A0A371GZF0_MUCPR</name>
<reference evidence="1" key="1">
    <citation type="submission" date="2018-05" db="EMBL/GenBank/DDBJ databases">
        <title>Draft genome of Mucuna pruriens seed.</title>
        <authorList>
            <person name="Nnadi N.E."/>
            <person name="Vos R."/>
            <person name="Hasami M.H."/>
            <person name="Devisetty U.K."/>
            <person name="Aguiy J.C."/>
        </authorList>
    </citation>
    <scope>NUCLEOTIDE SEQUENCE [LARGE SCALE GENOMIC DNA]</scope>
    <source>
        <strain evidence="1">JCA_2017</strain>
    </source>
</reference>
<keyword evidence="2" id="KW-1185">Reference proteome</keyword>
<feature type="non-terminal residue" evidence="1">
    <location>
        <position position="1"/>
    </location>
</feature>
<dbReference type="EMBL" id="QJKJ01004015">
    <property type="protein sequence ID" value="RDX95927.1"/>
    <property type="molecule type" value="Genomic_DNA"/>
</dbReference>
<sequence>MATLLTAATPSVTVSVANSPTARSVAALGEVQGFTLRRVAVDRRIGRGQNRVENRVGLLVAFGAWRALDPTDVASCVEHHVGLTRWLSDSDSEEVLAASLTRSRDDWALERVGFELVV</sequence>